<dbReference type="AlphaFoldDB" id="A0A7Y2LZS2"/>
<proteinExistence type="inferred from homology"/>
<evidence type="ECO:0000256" key="4">
    <source>
        <dbReference type="PIRSR" id="PIRSR006241-50"/>
    </source>
</evidence>
<protein>
    <submittedName>
        <fullName evidence="7">TIM barrel protein</fullName>
    </submittedName>
</protein>
<dbReference type="InterPro" id="IPR013022">
    <property type="entry name" value="Xyl_isomerase-like_TIM-brl"/>
</dbReference>
<evidence type="ECO:0000256" key="1">
    <source>
        <dbReference type="ARBA" id="ARBA00023235"/>
    </source>
</evidence>
<sequence>MIDVGWPAERLSGNISTLYRALPLRERPDAAAADGFAHIETWWPFAPDETPSSGDVERFGLAVERAGVQVASLGFSSGSRADGERGLPALFCGRDRLGRHAPIALDLAERVGCSLLNLLYGRRDPRVELAEQRNQADDAVAFVAEKAAERGMRVMVEPLSRSDGPGYLVSSVSEAIAVCASVEARCGVPIGICFDVFQLYPQEADLAVSAARALPWIRHVQLADWPGRRPPGTGEIDIPAVLAALGTGGYRGLVGLEYIPEAPDPSDPAAAAADRGHMNGTRRRDDERTPGDG</sequence>
<feature type="active site" description="Proton donor/acceptor" evidence="4">
    <location>
        <position position="157"/>
    </location>
</feature>
<dbReference type="GO" id="GO:0046487">
    <property type="term" value="P:glyoxylate metabolic process"/>
    <property type="evidence" value="ECO:0007669"/>
    <property type="project" value="TreeGrafter"/>
</dbReference>
<gene>
    <name evidence="7" type="ORF">HLA99_08425</name>
</gene>
<dbReference type="SUPFAM" id="SSF51658">
    <property type="entry name" value="Xylose isomerase-like"/>
    <property type="match status" value="1"/>
</dbReference>
<dbReference type="RefSeq" id="WP_167038175.1">
    <property type="nucleotide sequence ID" value="NZ_BAAANA010000001.1"/>
</dbReference>
<accession>A0A7Y2LZS2</accession>
<evidence type="ECO:0000256" key="5">
    <source>
        <dbReference type="SAM" id="MobiDB-lite"/>
    </source>
</evidence>
<keyword evidence="1 3" id="KW-0413">Isomerase</keyword>
<feature type="compositionally biased region" description="Basic and acidic residues" evidence="5">
    <location>
        <begin position="274"/>
        <end position="293"/>
    </location>
</feature>
<comment type="similarity">
    <text evidence="3">Belongs to the hyi family.</text>
</comment>
<dbReference type="InterPro" id="IPR036237">
    <property type="entry name" value="Xyl_isomerase-like_sf"/>
</dbReference>
<keyword evidence="8" id="KW-1185">Reference proteome</keyword>
<dbReference type="InterPro" id="IPR026040">
    <property type="entry name" value="HyI-like"/>
</dbReference>
<reference evidence="7 8" key="1">
    <citation type="submission" date="2020-05" db="EMBL/GenBank/DDBJ databases">
        <title>MicrobeNet Type strains.</title>
        <authorList>
            <person name="Nicholson A.C."/>
        </authorList>
    </citation>
    <scope>NUCLEOTIDE SEQUENCE [LARGE SCALE GENOMIC DNA]</scope>
    <source>
        <strain evidence="7 8">JCM 14282</strain>
    </source>
</reference>
<dbReference type="EMBL" id="JABEMB010000009">
    <property type="protein sequence ID" value="NNH03871.1"/>
    <property type="molecule type" value="Genomic_DNA"/>
</dbReference>
<dbReference type="InterPro" id="IPR050417">
    <property type="entry name" value="Sugar_Epim/Isomerase"/>
</dbReference>
<feature type="domain" description="Xylose isomerase-like TIM barrel" evidence="6">
    <location>
        <begin position="29"/>
        <end position="269"/>
    </location>
</feature>
<comment type="caution">
    <text evidence="7">The sequence shown here is derived from an EMBL/GenBank/DDBJ whole genome shotgun (WGS) entry which is preliminary data.</text>
</comment>
<feature type="active site" description="Proton donor/acceptor" evidence="4">
    <location>
        <position position="257"/>
    </location>
</feature>
<dbReference type="PANTHER" id="PTHR43489">
    <property type="entry name" value="ISOMERASE"/>
    <property type="match status" value="1"/>
</dbReference>
<evidence type="ECO:0000256" key="2">
    <source>
        <dbReference type="ARBA" id="ARBA00023277"/>
    </source>
</evidence>
<evidence type="ECO:0000313" key="7">
    <source>
        <dbReference type="EMBL" id="NNH03871.1"/>
    </source>
</evidence>
<dbReference type="PIRSF" id="PIRSF006241">
    <property type="entry name" value="HyI"/>
    <property type="match status" value="1"/>
</dbReference>
<dbReference type="Gene3D" id="3.20.20.150">
    <property type="entry name" value="Divalent-metal-dependent TIM barrel enzymes"/>
    <property type="match status" value="1"/>
</dbReference>
<feature type="region of interest" description="Disordered" evidence="5">
    <location>
        <begin position="264"/>
        <end position="293"/>
    </location>
</feature>
<dbReference type="GO" id="GO:0008903">
    <property type="term" value="F:hydroxypyruvate isomerase activity"/>
    <property type="evidence" value="ECO:0007669"/>
    <property type="project" value="TreeGrafter"/>
</dbReference>
<dbReference type="PANTHER" id="PTHR43489:SF6">
    <property type="entry name" value="HYDROXYPYRUVATE ISOMERASE-RELATED"/>
    <property type="match status" value="1"/>
</dbReference>
<evidence type="ECO:0000256" key="3">
    <source>
        <dbReference type="PIRNR" id="PIRNR006241"/>
    </source>
</evidence>
<evidence type="ECO:0000313" key="8">
    <source>
        <dbReference type="Proteomes" id="UP000543598"/>
    </source>
</evidence>
<name>A0A7Y2LZS2_9MICO</name>
<dbReference type="Proteomes" id="UP000543598">
    <property type="component" value="Unassembled WGS sequence"/>
</dbReference>
<dbReference type="Pfam" id="PF01261">
    <property type="entry name" value="AP_endonuc_2"/>
    <property type="match status" value="1"/>
</dbReference>
<organism evidence="7 8">
    <name type="scientific">Microbacterium ulmi</name>
    <dbReference type="NCBI Taxonomy" id="179095"/>
    <lineage>
        <taxon>Bacteria</taxon>
        <taxon>Bacillati</taxon>
        <taxon>Actinomycetota</taxon>
        <taxon>Actinomycetes</taxon>
        <taxon>Micrococcales</taxon>
        <taxon>Microbacteriaceae</taxon>
        <taxon>Microbacterium</taxon>
    </lineage>
</organism>
<keyword evidence="2" id="KW-0119">Carbohydrate metabolism</keyword>
<evidence type="ECO:0000259" key="6">
    <source>
        <dbReference type="Pfam" id="PF01261"/>
    </source>
</evidence>